<dbReference type="InterPro" id="IPR004570">
    <property type="entry name" value="Phosphatidylglycerol_P_synth"/>
</dbReference>
<dbReference type="GO" id="GO:0016020">
    <property type="term" value="C:membrane"/>
    <property type="evidence" value="ECO:0007669"/>
    <property type="project" value="UniProtKB-SubCell"/>
</dbReference>
<dbReference type="EC" id="2.7.8.5" evidence="5 16"/>
<comment type="pathway">
    <text evidence="3">Lipid metabolism.</text>
</comment>
<evidence type="ECO:0000256" key="14">
    <source>
        <dbReference type="ARBA" id="ARBA00023264"/>
    </source>
</evidence>
<keyword evidence="9 18" id="KW-0812">Transmembrane</keyword>
<sequence length="186" mass="20195">MLFNLPNLLTLFRIAVIVPIVALFFFFEADWARWTAFGLYALACITDFFDGYVARQMNLVSPLGRFLDPIADKLLIAAIILLLVAVGGLSGAIVVPGLIILLREITVSGLREFLAGVRVGVPVSNLAKWKTTIQMLAFGFLLVGPASPAIIPSQLIGEVLVWLAAALTLVTAVDYLRAGLRHMTEE</sequence>
<keyword evidence="7" id="KW-0444">Lipid biosynthesis</keyword>
<evidence type="ECO:0000313" key="19">
    <source>
        <dbReference type="EMBL" id="MBP5856663.1"/>
    </source>
</evidence>
<dbReference type="GO" id="GO:0046474">
    <property type="term" value="P:glycerophospholipid biosynthetic process"/>
    <property type="evidence" value="ECO:0007669"/>
    <property type="project" value="TreeGrafter"/>
</dbReference>
<dbReference type="EMBL" id="JAGMWN010000002">
    <property type="protein sequence ID" value="MBP5856663.1"/>
    <property type="molecule type" value="Genomic_DNA"/>
</dbReference>
<dbReference type="Gene3D" id="1.20.120.1760">
    <property type="match status" value="1"/>
</dbReference>
<comment type="similarity">
    <text evidence="4 17">Belongs to the CDP-alcohol phosphatidyltransferase class-I family.</text>
</comment>
<evidence type="ECO:0000256" key="18">
    <source>
        <dbReference type="SAM" id="Phobius"/>
    </source>
</evidence>
<feature type="transmembrane region" description="Helical" evidence="18">
    <location>
        <begin position="34"/>
        <end position="54"/>
    </location>
</feature>
<comment type="caution">
    <text evidence="19">The sequence shown here is derived from an EMBL/GenBank/DDBJ whole genome shotgun (WGS) entry which is preliminary data.</text>
</comment>
<evidence type="ECO:0000256" key="11">
    <source>
        <dbReference type="ARBA" id="ARBA00023098"/>
    </source>
</evidence>
<dbReference type="RefSeq" id="WP_210681224.1">
    <property type="nucleotide sequence ID" value="NZ_JAGMWN010000002.1"/>
</dbReference>
<evidence type="ECO:0000256" key="3">
    <source>
        <dbReference type="ARBA" id="ARBA00005189"/>
    </source>
</evidence>
<dbReference type="InterPro" id="IPR050324">
    <property type="entry name" value="CDP-alcohol_PTase-I"/>
</dbReference>
<dbReference type="PANTHER" id="PTHR14269">
    <property type="entry name" value="CDP-DIACYLGLYCEROL--GLYCEROL-3-PHOSPHATE 3-PHOSPHATIDYLTRANSFERASE-RELATED"/>
    <property type="match status" value="1"/>
</dbReference>
<evidence type="ECO:0000256" key="8">
    <source>
        <dbReference type="ARBA" id="ARBA00022679"/>
    </source>
</evidence>
<dbReference type="Pfam" id="PF01066">
    <property type="entry name" value="CDP-OH_P_transf"/>
    <property type="match status" value="1"/>
</dbReference>
<evidence type="ECO:0000256" key="6">
    <source>
        <dbReference type="ARBA" id="ARBA00014944"/>
    </source>
</evidence>
<keyword evidence="11" id="KW-0443">Lipid metabolism</keyword>
<evidence type="ECO:0000313" key="20">
    <source>
        <dbReference type="Proteomes" id="UP000672602"/>
    </source>
</evidence>
<comment type="pathway">
    <text evidence="2">Phospholipid metabolism; phosphatidylglycerol biosynthesis; phosphatidylglycerol from CDP-diacylglycerol: step 1/2.</text>
</comment>
<feature type="transmembrane region" description="Helical" evidence="18">
    <location>
        <begin position="135"/>
        <end position="153"/>
    </location>
</feature>
<evidence type="ECO:0000256" key="16">
    <source>
        <dbReference type="NCBIfam" id="TIGR00560"/>
    </source>
</evidence>
<keyword evidence="14" id="KW-1208">Phospholipid metabolism</keyword>
<evidence type="ECO:0000256" key="2">
    <source>
        <dbReference type="ARBA" id="ARBA00005042"/>
    </source>
</evidence>
<dbReference type="AlphaFoldDB" id="A0A8J7S110"/>
<comment type="catalytic activity">
    <reaction evidence="15">
        <text>a CDP-1,2-diacyl-sn-glycerol + sn-glycerol 3-phosphate = a 1,2-diacyl-sn-glycero-3-phospho-(1'-sn-glycero-3'-phosphate) + CMP + H(+)</text>
        <dbReference type="Rhea" id="RHEA:12593"/>
        <dbReference type="ChEBI" id="CHEBI:15378"/>
        <dbReference type="ChEBI" id="CHEBI:57597"/>
        <dbReference type="ChEBI" id="CHEBI:58332"/>
        <dbReference type="ChEBI" id="CHEBI:60110"/>
        <dbReference type="ChEBI" id="CHEBI:60377"/>
        <dbReference type="EC" id="2.7.8.5"/>
    </reaction>
</comment>
<protein>
    <recommendedName>
        <fullName evidence="6 16">CDP-diacylglycerol--glycerol-3-phosphate 3-phosphatidyltransferase</fullName>
        <ecNumber evidence="5 16">2.7.8.5</ecNumber>
    </recommendedName>
</protein>
<proteinExistence type="inferred from homology"/>
<dbReference type="PIRSF" id="PIRSF000847">
    <property type="entry name" value="Phos_ph_gly_syn"/>
    <property type="match status" value="1"/>
</dbReference>
<evidence type="ECO:0000256" key="5">
    <source>
        <dbReference type="ARBA" id="ARBA00013170"/>
    </source>
</evidence>
<evidence type="ECO:0000256" key="7">
    <source>
        <dbReference type="ARBA" id="ARBA00022516"/>
    </source>
</evidence>
<dbReference type="NCBIfam" id="TIGR00560">
    <property type="entry name" value="pgsA"/>
    <property type="match status" value="1"/>
</dbReference>
<comment type="subcellular location">
    <subcellularLocation>
        <location evidence="1">Membrane</location>
        <topology evidence="1">Multi-pass membrane protein</topology>
    </subcellularLocation>
</comment>
<dbReference type="GO" id="GO:0008444">
    <property type="term" value="F:CDP-diacylglycerol-glycerol-3-phosphate 3-phosphatidyltransferase activity"/>
    <property type="evidence" value="ECO:0007669"/>
    <property type="project" value="UniProtKB-UniRule"/>
</dbReference>
<reference evidence="19" key="1">
    <citation type="submission" date="2021-04" db="EMBL/GenBank/DDBJ databases">
        <authorList>
            <person name="Zhang D.-C."/>
        </authorList>
    </citation>
    <scope>NUCLEOTIDE SEQUENCE</scope>
    <source>
        <strain evidence="19">CGMCC 1.15697</strain>
    </source>
</reference>
<feature type="transmembrane region" description="Helical" evidence="18">
    <location>
        <begin position="159"/>
        <end position="176"/>
    </location>
</feature>
<accession>A0A8J7S110</accession>
<evidence type="ECO:0000256" key="17">
    <source>
        <dbReference type="RuleBase" id="RU003750"/>
    </source>
</evidence>
<dbReference type="PANTHER" id="PTHR14269:SF62">
    <property type="entry name" value="CDP-DIACYLGLYCEROL--GLYCEROL-3-PHOSPHATE 3-PHOSPHATIDYLTRANSFERASE 1, CHLOROPLASTIC"/>
    <property type="match status" value="1"/>
</dbReference>
<evidence type="ECO:0000256" key="15">
    <source>
        <dbReference type="ARBA" id="ARBA00048586"/>
    </source>
</evidence>
<dbReference type="InterPro" id="IPR043130">
    <property type="entry name" value="CDP-OH_PTrfase_TM_dom"/>
</dbReference>
<evidence type="ECO:0000256" key="13">
    <source>
        <dbReference type="ARBA" id="ARBA00023209"/>
    </source>
</evidence>
<evidence type="ECO:0000256" key="10">
    <source>
        <dbReference type="ARBA" id="ARBA00022989"/>
    </source>
</evidence>
<gene>
    <name evidence="19" type="primary">pgsA</name>
    <name evidence="19" type="ORF">KAJ83_06560</name>
</gene>
<keyword evidence="20" id="KW-1185">Reference proteome</keyword>
<dbReference type="Proteomes" id="UP000672602">
    <property type="component" value="Unassembled WGS sequence"/>
</dbReference>
<organism evidence="19 20">
    <name type="scientific">Marivibrio halodurans</name>
    <dbReference type="NCBI Taxonomy" id="2039722"/>
    <lineage>
        <taxon>Bacteria</taxon>
        <taxon>Pseudomonadati</taxon>
        <taxon>Pseudomonadota</taxon>
        <taxon>Alphaproteobacteria</taxon>
        <taxon>Rhodospirillales</taxon>
        <taxon>Rhodospirillaceae</taxon>
        <taxon>Marivibrio</taxon>
    </lineage>
</organism>
<evidence type="ECO:0000256" key="1">
    <source>
        <dbReference type="ARBA" id="ARBA00004141"/>
    </source>
</evidence>
<name>A0A8J7S110_9PROT</name>
<evidence type="ECO:0000256" key="4">
    <source>
        <dbReference type="ARBA" id="ARBA00010441"/>
    </source>
</evidence>
<dbReference type="InterPro" id="IPR048254">
    <property type="entry name" value="CDP_ALCOHOL_P_TRANSF_CS"/>
</dbReference>
<dbReference type="PROSITE" id="PS00379">
    <property type="entry name" value="CDP_ALCOHOL_P_TRANSF"/>
    <property type="match status" value="1"/>
</dbReference>
<evidence type="ECO:0000256" key="9">
    <source>
        <dbReference type="ARBA" id="ARBA00022692"/>
    </source>
</evidence>
<dbReference type="InterPro" id="IPR000462">
    <property type="entry name" value="CDP-OH_P_trans"/>
</dbReference>
<evidence type="ECO:0000256" key="12">
    <source>
        <dbReference type="ARBA" id="ARBA00023136"/>
    </source>
</evidence>
<keyword evidence="8 17" id="KW-0808">Transferase</keyword>
<feature type="transmembrane region" description="Helical" evidence="18">
    <location>
        <begin position="74"/>
        <end position="102"/>
    </location>
</feature>
<keyword evidence="10 18" id="KW-1133">Transmembrane helix</keyword>
<keyword evidence="13" id="KW-0594">Phospholipid biosynthesis</keyword>
<keyword evidence="12 18" id="KW-0472">Membrane</keyword>
<feature type="transmembrane region" description="Helical" evidence="18">
    <location>
        <begin position="6"/>
        <end position="27"/>
    </location>
</feature>